<keyword evidence="1 5" id="KW-0963">Cytoplasm</keyword>
<evidence type="ECO:0000259" key="6">
    <source>
        <dbReference type="SMART" id="SM00732"/>
    </source>
</evidence>
<comment type="similarity">
    <text evidence="5">Belongs to the YqgF HJR family.</text>
</comment>
<accession>A0A449BE06</accession>
<organism evidence="7 8">
    <name type="scientific">Haploplasma axanthum</name>
    <name type="common">Acholeplasma axanthum</name>
    <dbReference type="NCBI Taxonomy" id="29552"/>
    <lineage>
        <taxon>Bacteria</taxon>
        <taxon>Bacillati</taxon>
        <taxon>Mycoplasmatota</taxon>
        <taxon>Mollicutes</taxon>
        <taxon>Acholeplasmatales</taxon>
        <taxon>Acholeplasmataceae</taxon>
        <taxon>Haploplasma</taxon>
    </lineage>
</organism>
<dbReference type="InterPro" id="IPR012337">
    <property type="entry name" value="RNaseH-like_sf"/>
</dbReference>
<dbReference type="CDD" id="cd16964">
    <property type="entry name" value="YqgF"/>
    <property type="match status" value="1"/>
</dbReference>
<dbReference type="HAMAP" id="MF_00651">
    <property type="entry name" value="Nuclease_YqgF"/>
    <property type="match status" value="1"/>
</dbReference>
<evidence type="ECO:0000256" key="2">
    <source>
        <dbReference type="ARBA" id="ARBA00022517"/>
    </source>
</evidence>
<dbReference type="STRING" id="1278311.GCA_000428705_00350"/>
<keyword evidence="3 5" id="KW-0540">Nuclease</keyword>
<dbReference type="InterPro" id="IPR005227">
    <property type="entry name" value="YqgF"/>
</dbReference>
<dbReference type="SUPFAM" id="SSF53098">
    <property type="entry name" value="Ribonuclease H-like"/>
    <property type="match status" value="1"/>
</dbReference>
<proteinExistence type="inferred from homology"/>
<dbReference type="AlphaFoldDB" id="A0A449BE06"/>
<dbReference type="Gene3D" id="3.30.420.140">
    <property type="entry name" value="YqgF/RNase H-like domain"/>
    <property type="match status" value="1"/>
</dbReference>
<dbReference type="Pfam" id="PF03652">
    <property type="entry name" value="RuvX"/>
    <property type="match status" value="1"/>
</dbReference>
<dbReference type="EC" id="3.1.-.-" evidence="5"/>
<dbReference type="GO" id="GO:0000967">
    <property type="term" value="P:rRNA 5'-end processing"/>
    <property type="evidence" value="ECO:0007669"/>
    <property type="project" value="UniProtKB-UniRule"/>
</dbReference>
<keyword evidence="4 5" id="KW-0378">Hydrolase</keyword>
<evidence type="ECO:0000313" key="7">
    <source>
        <dbReference type="EMBL" id="VEU80662.1"/>
    </source>
</evidence>
<dbReference type="NCBIfam" id="TIGR00250">
    <property type="entry name" value="RNAse_H_YqgF"/>
    <property type="match status" value="1"/>
</dbReference>
<comment type="subcellular location">
    <subcellularLocation>
        <location evidence="5">Cytoplasm</location>
    </subcellularLocation>
</comment>
<name>A0A449BE06_HAPAX</name>
<evidence type="ECO:0000256" key="1">
    <source>
        <dbReference type="ARBA" id="ARBA00022490"/>
    </source>
</evidence>
<dbReference type="InterPro" id="IPR006641">
    <property type="entry name" value="YqgF/RNaseH-like_dom"/>
</dbReference>
<dbReference type="SMART" id="SM00732">
    <property type="entry name" value="YqgFc"/>
    <property type="match status" value="1"/>
</dbReference>
<dbReference type="InterPro" id="IPR037027">
    <property type="entry name" value="YqgF/RNaseH-like_dom_sf"/>
</dbReference>
<reference evidence="7 8" key="1">
    <citation type="submission" date="2019-01" db="EMBL/GenBank/DDBJ databases">
        <authorList>
            <consortium name="Pathogen Informatics"/>
        </authorList>
    </citation>
    <scope>NUCLEOTIDE SEQUENCE [LARGE SCALE GENOMIC DNA]</scope>
    <source>
        <strain evidence="7 8">NCTC10138</strain>
    </source>
</reference>
<dbReference type="EMBL" id="LR215048">
    <property type="protein sequence ID" value="VEU80662.1"/>
    <property type="molecule type" value="Genomic_DNA"/>
</dbReference>
<dbReference type="Proteomes" id="UP000289841">
    <property type="component" value="Chromosome"/>
</dbReference>
<evidence type="ECO:0000256" key="4">
    <source>
        <dbReference type="ARBA" id="ARBA00022801"/>
    </source>
</evidence>
<sequence length="154" mass="17697">MKKYLGLDLGSKSLGLSISESGIIANSYKTLYFKNDDYFEASKIIADIMKKENFQVLVIGLPKHMNNDLGIRGEISIDFANKVKELVDVEVVLWDERTSTQAALKTMIGNNVSRKKQKTKKDELAAVIILQNYLDYKENNKNGWKSNYINNWRW</sequence>
<dbReference type="GO" id="GO:0004518">
    <property type="term" value="F:nuclease activity"/>
    <property type="evidence" value="ECO:0007669"/>
    <property type="project" value="UniProtKB-KW"/>
</dbReference>
<feature type="domain" description="YqgF/RNase H-like" evidence="6">
    <location>
        <begin position="2"/>
        <end position="103"/>
    </location>
</feature>
<comment type="function">
    <text evidence="5">Could be a nuclease involved in processing of the 5'-end of pre-16S rRNA.</text>
</comment>
<evidence type="ECO:0000313" key="8">
    <source>
        <dbReference type="Proteomes" id="UP000289841"/>
    </source>
</evidence>
<keyword evidence="2 5" id="KW-0690">Ribosome biogenesis</keyword>
<dbReference type="PANTHER" id="PTHR33317">
    <property type="entry name" value="POLYNUCLEOTIDYL TRANSFERASE, RIBONUCLEASE H-LIKE SUPERFAMILY PROTEIN"/>
    <property type="match status" value="1"/>
</dbReference>
<dbReference type="GO" id="GO:0005829">
    <property type="term" value="C:cytosol"/>
    <property type="evidence" value="ECO:0007669"/>
    <property type="project" value="TreeGrafter"/>
</dbReference>
<protein>
    <recommendedName>
        <fullName evidence="5">Putative pre-16S rRNA nuclease</fullName>
        <ecNumber evidence="5">3.1.-.-</ecNumber>
    </recommendedName>
</protein>
<dbReference type="GO" id="GO:0016788">
    <property type="term" value="F:hydrolase activity, acting on ester bonds"/>
    <property type="evidence" value="ECO:0007669"/>
    <property type="project" value="UniProtKB-UniRule"/>
</dbReference>
<gene>
    <name evidence="7" type="primary">yrrK</name>
    <name evidence="7" type="ORF">NCTC10138_01042</name>
</gene>
<dbReference type="OrthoDB" id="9796140at2"/>
<keyword evidence="8" id="KW-1185">Reference proteome</keyword>
<dbReference type="PANTHER" id="PTHR33317:SF4">
    <property type="entry name" value="POLYNUCLEOTIDYL TRANSFERASE, RIBONUCLEASE H-LIKE SUPERFAMILY PROTEIN"/>
    <property type="match status" value="1"/>
</dbReference>
<evidence type="ECO:0000256" key="5">
    <source>
        <dbReference type="HAMAP-Rule" id="MF_00651"/>
    </source>
</evidence>
<dbReference type="KEGG" id="aaxa:NCTC10138_01042"/>
<evidence type="ECO:0000256" key="3">
    <source>
        <dbReference type="ARBA" id="ARBA00022722"/>
    </source>
</evidence>